<dbReference type="InterPro" id="IPR013517">
    <property type="entry name" value="FG-GAP"/>
</dbReference>
<organism evidence="2 3">
    <name type="scientific">Paenarthrobacter ilicis</name>
    <dbReference type="NCBI Taxonomy" id="43665"/>
    <lineage>
        <taxon>Bacteria</taxon>
        <taxon>Bacillati</taxon>
        <taxon>Actinomycetota</taxon>
        <taxon>Actinomycetes</taxon>
        <taxon>Micrococcales</taxon>
        <taxon>Micrococcaceae</taxon>
        <taxon>Paenarthrobacter</taxon>
    </lineage>
</organism>
<evidence type="ECO:0000256" key="1">
    <source>
        <dbReference type="ARBA" id="ARBA00022729"/>
    </source>
</evidence>
<evidence type="ECO:0008006" key="4">
    <source>
        <dbReference type="Google" id="ProtNLM"/>
    </source>
</evidence>
<gene>
    <name evidence="2" type="ORF">FHR86_002553</name>
</gene>
<evidence type="ECO:0000313" key="2">
    <source>
        <dbReference type="EMBL" id="NIJ02212.1"/>
    </source>
</evidence>
<reference evidence="2 3" key="1">
    <citation type="submission" date="2020-03" db="EMBL/GenBank/DDBJ databases">
        <title>Genomic Encyclopedia of Type Strains, Phase III (KMG-III): the genomes of soil and plant-associated and newly described type strains.</title>
        <authorList>
            <person name="Whitman W."/>
        </authorList>
    </citation>
    <scope>NUCLEOTIDE SEQUENCE [LARGE SCALE GENOMIC DNA]</scope>
    <source>
        <strain evidence="2 3">CECT 4207</strain>
    </source>
</reference>
<proteinExistence type="predicted"/>
<sequence length="49" mass="5288">MVDFNGDGHVDLLARDAGGALWLYPSNGQGGWLPRMQAGTGWNTMNLIL</sequence>
<name>A0ABX0TI39_9MICC</name>
<dbReference type="EMBL" id="JAAOZD010000005">
    <property type="protein sequence ID" value="NIJ02212.1"/>
    <property type="molecule type" value="Genomic_DNA"/>
</dbReference>
<evidence type="ECO:0000313" key="3">
    <source>
        <dbReference type="Proteomes" id="UP000802392"/>
    </source>
</evidence>
<keyword evidence="3" id="KW-1185">Reference proteome</keyword>
<protein>
    <recommendedName>
        <fullName evidence="4">VCBS repeat-containing protein</fullName>
    </recommendedName>
</protein>
<dbReference type="Proteomes" id="UP000802392">
    <property type="component" value="Unassembled WGS sequence"/>
</dbReference>
<accession>A0ABX0TI39</accession>
<comment type="caution">
    <text evidence="2">The sequence shown here is derived from an EMBL/GenBank/DDBJ whole genome shotgun (WGS) entry which is preliminary data.</text>
</comment>
<keyword evidence="1" id="KW-0732">Signal</keyword>
<dbReference type="Pfam" id="PF13517">
    <property type="entry name" value="FG-GAP_3"/>
    <property type="match status" value="1"/>
</dbReference>
<dbReference type="InterPro" id="IPR028994">
    <property type="entry name" value="Integrin_alpha_N"/>
</dbReference>
<dbReference type="SUPFAM" id="SSF69318">
    <property type="entry name" value="Integrin alpha N-terminal domain"/>
    <property type="match status" value="1"/>
</dbReference>